<sequence>MIGFWMAALALVALAATALILPLWQGRGESPLTRSELNKRLYRRRLAELAEEREQGVLGDEKEAELELQRSLLDDIPDAEPRASKGRSLLWLPGVAVLVVVSVGLYLQLGAWREVQVWRDASSRLGELSNRILVERDATVTEQDLQSFILALRTRLQSDGDDYRGWLLLGRLLLDGRDPESAAQALDKAYRLAPSPDLVAAPYAEALLATGDEARAKQLLEQALASDPNNLEAHSTYAFMALQQEDYRGALARWQAMLPLLEKGSTRYQMIERSIAFARQRLEQRGEVLHGTGQGEVAAESGFPLTVTLADGIVPPEGAYLFVFAVVPDGPPMPIAVQRIPNPHFPVSLRLSDADAMMEGSRLADHPELQFKARLSASGNVMEKSGAFEGLSQRVRTGEVPSVSIDIRIDHAL</sequence>
<dbReference type="EMBL" id="CP040449">
    <property type="protein sequence ID" value="QFI54300.1"/>
    <property type="molecule type" value="Genomic_DNA"/>
</dbReference>
<feature type="transmembrane region" description="Helical" evidence="6">
    <location>
        <begin position="90"/>
        <end position="109"/>
    </location>
</feature>
<keyword evidence="6" id="KW-0472">Membrane</keyword>
<dbReference type="RefSeq" id="WP_193003786.1">
    <property type="nucleotide sequence ID" value="NZ_CP040449.1"/>
</dbReference>
<dbReference type="InterPro" id="IPR056413">
    <property type="entry name" value="TPR_CcmH_CycH"/>
</dbReference>
<dbReference type="InterPro" id="IPR051263">
    <property type="entry name" value="C-type_cytochrome_biogenesis"/>
</dbReference>
<evidence type="ECO:0000259" key="8">
    <source>
        <dbReference type="Pfam" id="PF23914"/>
    </source>
</evidence>
<accession>A0A5J6WU04</accession>
<dbReference type="PANTHER" id="PTHR47870:SF1">
    <property type="entry name" value="CYTOCHROME C-TYPE BIOGENESIS PROTEIN CCMH"/>
    <property type="match status" value="1"/>
</dbReference>
<evidence type="ECO:0000256" key="5">
    <source>
        <dbReference type="PROSITE-ProRule" id="PRU00339"/>
    </source>
</evidence>
<dbReference type="InterPro" id="IPR056412">
    <property type="entry name" value="Ig_CycH"/>
</dbReference>
<feature type="domain" description="Cytochrome c-type biogenesis protein H Ig-like" evidence="7">
    <location>
        <begin position="307"/>
        <end position="407"/>
    </location>
</feature>
<dbReference type="KEGG" id="asim:FE240_06075"/>
<evidence type="ECO:0000313" key="10">
    <source>
        <dbReference type="Proteomes" id="UP000594034"/>
    </source>
</evidence>
<name>A0A5J6WU04_9GAMM</name>
<gene>
    <name evidence="9" type="primary">ccmI</name>
    <name evidence="9" type="ORF">FE240_06075</name>
</gene>
<keyword evidence="10" id="KW-1185">Reference proteome</keyword>
<comment type="subcellular location">
    <subcellularLocation>
        <location evidence="1">Cell envelope</location>
    </subcellularLocation>
</comment>
<dbReference type="NCBIfam" id="TIGR03142">
    <property type="entry name" value="cytochro_ccmI"/>
    <property type="match status" value="1"/>
</dbReference>
<dbReference type="Pfam" id="PF23914">
    <property type="entry name" value="TPR_CcmH_CycH"/>
    <property type="match status" value="1"/>
</dbReference>
<keyword evidence="6" id="KW-1133">Transmembrane helix</keyword>
<keyword evidence="4 5" id="KW-0802">TPR repeat</keyword>
<keyword evidence="2" id="KW-0677">Repeat</keyword>
<keyword evidence="3" id="KW-0201">Cytochrome c-type biogenesis</keyword>
<dbReference type="Gene3D" id="1.25.40.10">
    <property type="entry name" value="Tetratricopeptide repeat domain"/>
    <property type="match status" value="1"/>
</dbReference>
<dbReference type="Pfam" id="PF23892">
    <property type="entry name" value="Ig_CycH"/>
    <property type="match status" value="1"/>
</dbReference>
<dbReference type="InterPro" id="IPR019734">
    <property type="entry name" value="TPR_rpt"/>
</dbReference>
<evidence type="ECO:0000256" key="6">
    <source>
        <dbReference type="SAM" id="Phobius"/>
    </source>
</evidence>
<dbReference type="InterPro" id="IPR017560">
    <property type="entry name" value="Cyt_c_biogenesis_CcmI"/>
</dbReference>
<evidence type="ECO:0000256" key="4">
    <source>
        <dbReference type="ARBA" id="ARBA00022803"/>
    </source>
</evidence>
<dbReference type="GO" id="GO:0030313">
    <property type="term" value="C:cell envelope"/>
    <property type="evidence" value="ECO:0007669"/>
    <property type="project" value="UniProtKB-SubCell"/>
</dbReference>
<feature type="repeat" description="TPR" evidence="5">
    <location>
        <begin position="163"/>
        <end position="196"/>
    </location>
</feature>
<evidence type="ECO:0000256" key="2">
    <source>
        <dbReference type="ARBA" id="ARBA00022737"/>
    </source>
</evidence>
<organism evidence="9 10">
    <name type="scientific">Aeromonas simiae</name>
    <dbReference type="NCBI Taxonomy" id="218936"/>
    <lineage>
        <taxon>Bacteria</taxon>
        <taxon>Pseudomonadati</taxon>
        <taxon>Pseudomonadota</taxon>
        <taxon>Gammaproteobacteria</taxon>
        <taxon>Aeromonadales</taxon>
        <taxon>Aeromonadaceae</taxon>
        <taxon>Aeromonas</taxon>
    </lineage>
</organism>
<proteinExistence type="predicted"/>
<keyword evidence="6" id="KW-0812">Transmembrane</keyword>
<dbReference type="InterPro" id="IPR011990">
    <property type="entry name" value="TPR-like_helical_dom_sf"/>
</dbReference>
<evidence type="ECO:0000259" key="7">
    <source>
        <dbReference type="Pfam" id="PF23892"/>
    </source>
</evidence>
<dbReference type="PROSITE" id="PS50005">
    <property type="entry name" value="TPR"/>
    <property type="match status" value="1"/>
</dbReference>
<evidence type="ECO:0000256" key="3">
    <source>
        <dbReference type="ARBA" id="ARBA00022748"/>
    </source>
</evidence>
<evidence type="ECO:0000256" key="1">
    <source>
        <dbReference type="ARBA" id="ARBA00004196"/>
    </source>
</evidence>
<protein>
    <submittedName>
        <fullName evidence="9">C-type cytochrome biogenesis protein CcmI</fullName>
    </submittedName>
</protein>
<reference evidence="9 10" key="1">
    <citation type="submission" date="2019-05" db="EMBL/GenBank/DDBJ databases">
        <title>OXA-830, a novel chromosomally encoded expanded-spectrum class D beta-lactamase in Aeromonas simiae.</title>
        <authorList>
            <person name="Zhou W."/>
            <person name="Chen Q."/>
        </authorList>
    </citation>
    <scope>NUCLEOTIDE SEQUENCE [LARGE SCALE GENOMIC DNA]</scope>
    <source>
        <strain evidence="9 10">A6</strain>
    </source>
</reference>
<dbReference type="AlphaFoldDB" id="A0A5J6WU04"/>
<dbReference type="PANTHER" id="PTHR47870">
    <property type="entry name" value="CYTOCHROME C-TYPE BIOGENESIS PROTEIN CCMH"/>
    <property type="match status" value="1"/>
</dbReference>
<dbReference type="GO" id="GO:0017004">
    <property type="term" value="P:cytochrome complex assembly"/>
    <property type="evidence" value="ECO:0007669"/>
    <property type="project" value="UniProtKB-KW"/>
</dbReference>
<dbReference type="Proteomes" id="UP000594034">
    <property type="component" value="Chromosome"/>
</dbReference>
<feature type="domain" description="Cytochrome c-type biogenesis protein H TPR" evidence="8">
    <location>
        <begin position="114"/>
        <end position="268"/>
    </location>
</feature>
<evidence type="ECO:0000313" key="9">
    <source>
        <dbReference type="EMBL" id="QFI54300.1"/>
    </source>
</evidence>
<dbReference type="SUPFAM" id="SSF48452">
    <property type="entry name" value="TPR-like"/>
    <property type="match status" value="1"/>
</dbReference>